<keyword evidence="2 5" id="KW-0645">Protease</keyword>
<evidence type="ECO:0000256" key="3">
    <source>
        <dbReference type="ARBA" id="ARBA00022750"/>
    </source>
</evidence>
<comment type="similarity">
    <text evidence="1">Belongs to the peptidase A31 family.</text>
</comment>
<sequence length="150" mass="14995">MILIAGIGNVFLGDDGFGPEVARRLAAGPLPDGVRVADYGIRGLHLAHDIDGHDTLILVDALPPGTPGAVEVLEVDPADVGPGGFDGHAMDPLAVLAAVARLGGALPRTYVVGCRVANVGERIGLSAPVAAAVPEAVATVRALISTATQG</sequence>
<evidence type="ECO:0000256" key="1">
    <source>
        <dbReference type="ARBA" id="ARBA00006814"/>
    </source>
</evidence>
<keyword evidence="6" id="KW-1185">Reference proteome</keyword>
<comment type="caution">
    <text evidence="5">The sequence shown here is derived from an EMBL/GenBank/DDBJ whole genome shotgun (WGS) entry which is preliminary data.</text>
</comment>
<dbReference type="NCBIfam" id="TIGR00072">
    <property type="entry name" value="hydrog_prot"/>
    <property type="match status" value="1"/>
</dbReference>
<dbReference type="InterPro" id="IPR000671">
    <property type="entry name" value="Peptidase_A31"/>
</dbReference>
<keyword evidence="4" id="KW-0378">Hydrolase</keyword>
<proteinExistence type="inferred from homology"/>
<dbReference type="Proteomes" id="UP000679690">
    <property type="component" value="Unassembled WGS sequence"/>
</dbReference>
<dbReference type="RefSeq" id="WP_208468416.1">
    <property type="nucleotide sequence ID" value="NZ_JAGFNS010000010.1"/>
</dbReference>
<evidence type="ECO:0000313" key="5">
    <source>
        <dbReference type="EMBL" id="MBO3739264.1"/>
    </source>
</evidence>
<keyword evidence="3" id="KW-0064">Aspartyl protease</keyword>
<dbReference type="InterPro" id="IPR023430">
    <property type="entry name" value="Pept_HybD-like_dom_sf"/>
</dbReference>
<evidence type="ECO:0000256" key="4">
    <source>
        <dbReference type="ARBA" id="ARBA00022801"/>
    </source>
</evidence>
<dbReference type="Gene3D" id="3.40.50.1450">
    <property type="entry name" value="HybD-like"/>
    <property type="match status" value="1"/>
</dbReference>
<dbReference type="PANTHER" id="PTHR30302:SF1">
    <property type="entry name" value="HYDROGENASE 2 MATURATION PROTEASE"/>
    <property type="match status" value="1"/>
</dbReference>
<gene>
    <name evidence="5" type="ORF">J5X75_17200</name>
</gene>
<dbReference type="PANTHER" id="PTHR30302">
    <property type="entry name" value="HYDROGENASE 1 MATURATION PROTEASE"/>
    <property type="match status" value="1"/>
</dbReference>
<accession>A0ABS3UKG0</accession>
<evidence type="ECO:0000256" key="2">
    <source>
        <dbReference type="ARBA" id="ARBA00022670"/>
    </source>
</evidence>
<name>A0ABS3UKG0_9ACTN</name>
<dbReference type="SUPFAM" id="SSF53163">
    <property type="entry name" value="HybD-like"/>
    <property type="match status" value="1"/>
</dbReference>
<dbReference type="Pfam" id="PF01750">
    <property type="entry name" value="HycI"/>
    <property type="match status" value="1"/>
</dbReference>
<dbReference type="EMBL" id="JAGFNS010000010">
    <property type="protein sequence ID" value="MBO3739264.1"/>
    <property type="molecule type" value="Genomic_DNA"/>
</dbReference>
<evidence type="ECO:0000313" key="6">
    <source>
        <dbReference type="Proteomes" id="UP000679690"/>
    </source>
</evidence>
<protein>
    <submittedName>
        <fullName evidence="5">Hydrogenase maturation protease</fullName>
    </submittedName>
</protein>
<dbReference type="GO" id="GO:0008233">
    <property type="term" value="F:peptidase activity"/>
    <property type="evidence" value="ECO:0007669"/>
    <property type="project" value="UniProtKB-KW"/>
</dbReference>
<dbReference type="GO" id="GO:0006508">
    <property type="term" value="P:proteolysis"/>
    <property type="evidence" value="ECO:0007669"/>
    <property type="project" value="UniProtKB-KW"/>
</dbReference>
<organism evidence="5 6">
    <name type="scientific">Actinoplanes flavus</name>
    <dbReference type="NCBI Taxonomy" id="2820290"/>
    <lineage>
        <taxon>Bacteria</taxon>
        <taxon>Bacillati</taxon>
        <taxon>Actinomycetota</taxon>
        <taxon>Actinomycetes</taxon>
        <taxon>Micromonosporales</taxon>
        <taxon>Micromonosporaceae</taxon>
        <taxon>Actinoplanes</taxon>
    </lineage>
</organism>
<dbReference type="PRINTS" id="PR00446">
    <property type="entry name" value="HYDRGNUPTAKE"/>
</dbReference>
<reference evidence="5 6" key="1">
    <citation type="submission" date="2021-03" db="EMBL/GenBank/DDBJ databases">
        <title>Actinoplanes flavus sp. nov., a novel actinomycete isolated from Coconut Palm rhizosphere soil.</title>
        <authorList>
            <person name="Luo X."/>
        </authorList>
    </citation>
    <scope>NUCLEOTIDE SEQUENCE [LARGE SCALE GENOMIC DNA]</scope>
    <source>
        <strain evidence="5 6">NEAU-H7</strain>
    </source>
</reference>